<accession>A0A412GVZ3</accession>
<keyword evidence="2" id="KW-1185">Reference proteome</keyword>
<dbReference type="EMBL" id="QRUU01000008">
    <property type="protein sequence ID" value="RGR99020.1"/>
    <property type="molecule type" value="Genomic_DNA"/>
</dbReference>
<proteinExistence type="predicted"/>
<comment type="caution">
    <text evidence="1">The sequence shown here is derived from an EMBL/GenBank/DDBJ whole genome shotgun (WGS) entry which is preliminary data.</text>
</comment>
<evidence type="ECO:0000313" key="1">
    <source>
        <dbReference type="EMBL" id="RGR99020.1"/>
    </source>
</evidence>
<dbReference type="AlphaFoldDB" id="A0A412GVZ3"/>
<organism evidence="1 2">
    <name type="scientific">Phocaeicola coprocola</name>
    <dbReference type="NCBI Taxonomy" id="310298"/>
    <lineage>
        <taxon>Bacteria</taxon>
        <taxon>Pseudomonadati</taxon>
        <taxon>Bacteroidota</taxon>
        <taxon>Bacteroidia</taxon>
        <taxon>Bacteroidales</taxon>
        <taxon>Bacteroidaceae</taxon>
        <taxon>Phocaeicola</taxon>
    </lineage>
</organism>
<name>A0A412GVZ3_9BACT</name>
<evidence type="ECO:0000313" key="2">
    <source>
        <dbReference type="Proteomes" id="UP000285864"/>
    </source>
</evidence>
<gene>
    <name evidence="1" type="ORF">DWY20_02905</name>
</gene>
<dbReference type="Proteomes" id="UP000285864">
    <property type="component" value="Unassembled WGS sequence"/>
</dbReference>
<dbReference type="RefSeq" id="WP_118483199.1">
    <property type="nucleotide sequence ID" value="NZ_QRUU01000008.1"/>
</dbReference>
<protein>
    <submittedName>
        <fullName evidence="1">Uncharacterized protein</fullName>
    </submittedName>
</protein>
<reference evidence="1 2" key="1">
    <citation type="submission" date="2018-08" db="EMBL/GenBank/DDBJ databases">
        <title>A genome reference for cultivated species of the human gut microbiota.</title>
        <authorList>
            <person name="Zou Y."/>
            <person name="Xue W."/>
            <person name="Luo G."/>
        </authorList>
    </citation>
    <scope>NUCLEOTIDE SEQUENCE [LARGE SCALE GENOMIC DNA]</scope>
    <source>
        <strain evidence="1 2">AF24-2</strain>
    </source>
</reference>
<sequence>MKRFATHRVYSLLTAEIKSSQVLELEEDRRVSKLYPFTEEISATEWLPGLVVLSPCPIWKNPEENFSEFKKRISKIPVCETTLRAYWIYPFNVSLMEFAGNSRIMLLK</sequence>